<comment type="similarity">
    <text evidence="2">Belongs to the LplA family.</text>
</comment>
<sequence>MCSISRGKFATVYKSLSKCIFENLAFEEYLFRNHDVNKNGELLLFWSNNPAIVVGRHQNTWAEVNLEFAKKNRIDVARRHSGGGTVYHDLGNLNISLLTTHAQHCRPKNLKFISEALNDTFSLSIVPNKRDDMELQPGNRKCSGTAARIARGHAYHHLTLLVDADLSVLSAALNSPLRHQIVTNATKSVRAEAVGFLRQDDRSASVVAAEKAVVEAYRSQFEASLYDEIDVGEQIESNSEMARIYEQLIGWEWIFGKSPRFVFTDDENREILVKDGVVATRSGDFDAGTRFVL</sequence>
<dbReference type="GO" id="GO:0009249">
    <property type="term" value="P:protein lipoylation"/>
    <property type="evidence" value="ECO:0007669"/>
    <property type="project" value="InterPro"/>
</dbReference>
<dbReference type="OrthoDB" id="201621at2759"/>
<dbReference type="PROSITE" id="PS51733">
    <property type="entry name" value="BPL_LPL_CATALYTIC"/>
    <property type="match status" value="1"/>
</dbReference>
<accession>A0A8S1FA14</accession>
<dbReference type="SUPFAM" id="SSF55681">
    <property type="entry name" value="Class II aaRS and biotin synthetases"/>
    <property type="match status" value="1"/>
</dbReference>
<dbReference type="Proteomes" id="UP000494206">
    <property type="component" value="Unassembled WGS sequence"/>
</dbReference>
<protein>
    <recommendedName>
        <fullName evidence="3">BPL/LPL catalytic domain-containing protein</fullName>
    </recommendedName>
</protein>
<evidence type="ECO:0000313" key="5">
    <source>
        <dbReference type="Proteomes" id="UP000494206"/>
    </source>
</evidence>
<keyword evidence="5" id="KW-1185">Reference proteome</keyword>
<comment type="caution">
    <text evidence="4">The sequence shown here is derived from an EMBL/GenBank/DDBJ whole genome shotgun (WGS) entry which is preliminary data.</text>
</comment>
<dbReference type="PANTHER" id="PTHR12561:SF3">
    <property type="entry name" value="LIPOYLTRANSFERASE 1, MITOCHONDRIAL"/>
    <property type="match status" value="1"/>
</dbReference>
<feature type="domain" description="BPL/LPL catalytic" evidence="3">
    <location>
        <begin position="37"/>
        <end position="225"/>
    </location>
</feature>
<proteinExistence type="inferred from homology"/>
<dbReference type="InterPro" id="IPR004143">
    <property type="entry name" value="BPL_LPL_catalytic"/>
</dbReference>
<dbReference type="InterPro" id="IPR045864">
    <property type="entry name" value="aa-tRNA-synth_II/BPL/LPL"/>
</dbReference>
<dbReference type="PANTHER" id="PTHR12561">
    <property type="entry name" value="LIPOATE-PROTEIN LIGASE"/>
    <property type="match status" value="1"/>
</dbReference>
<reference evidence="4 5" key="1">
    <citation type="submission" date="2020-04" db="EMBL/GenBank/DDBJ databases">
        <authorList>
            <person name="Laetsch R D."/>
            <person name="Stevens L."/>
            <person name="Kumar S."/>
            <person name="Blaxter L. M."/>
        </authorList>
    </citation>
    <scope>NUCLEOTIDE SEQUENCE [LARGE SCALE GENOMIC DNA]</scope>
</reference>
<dbReference type="GO" id="GO:0005739">
    <property type="term" value="C:mitochondrion"/>
    <property type="evidence" value="ECO:0007669"/>
    <property type="project" value="TreeGrafter"/>
</dbReference>
<gene>
    <name evidence="4" type="ORF">CBOVIS_LOCUS12139</name>
</gene>
<evidence type="ECO:0000259" key="3">
    <source>
        <dbReference type="PROSITE" id="PS51733"/>
    </source>
</evidence>
<dbReference type="AlphaFoldDB" id="A0A8S1FA14"/>
<evidence type="ECO:0000256" key="1">
    <source>
        <dbReference type="ARBA" id="ARBA00005085"/>
    </source>
</evidence>
<dbReference type="EMBL" id="CADEPM010000011">
    <property type="protein sequence ID" value="CAB3410640.1"/>
    <property type="molecule type" value="Genomic_DNA"/>
</dbReference>
<dbReference type="Pfam" id="PF21948">
    <property type="entry name" value="LplA-B_cat"/>
    <property type="match status" value="1"/>
</dbReference>
<dbReference type="InterPro" id="IPR004562">
    <property type="entry name" value="LipoylTrfase_LipoateP_Ligase"/>
</dbReference>
<comment type="pathway">
    <text evidence="1">Protein modification; protein lipoylation via exogenous pathway; protein N(6)-(lipoyl)lysine from lipoate: step 2/2.</text>
</comment>
<dbReference type="GO" id="GO:0017118">
    <property type="term" value="F:lipoyltransferase activity"/>
    <property type="evidence" value="ECO:0007669"/>
    <property type="project" value="TreeGrafter"/>
</dbReference>
<dbReference type="CDD" id="cd16443">
    <property type="entry name" value="LplA"/>
    <property type="match status" value="1"/>
</dbReference>
<organism evidence="4 5">
    <name type="scientific">Caenorhabditis bovis</name>
    <dbReference type="NCBI Taxonomy" id="2654633"/>
    <lineage>
        <taxon>Eukaryota</taxon>
        <taxon>Metazoa</taxon>
        <taxon>Ecdysozoa</taxon>
        <taxon>Nematoda</taxon>
        <taxon>Chromadorea</taxon>
        <taxon>Rhabditida</taxon>
        <taxon>Rhabditina</taxon>
        <taxon>Rhabditomorpha</taxon>
        <taxon>Rhabditoidea</taxon>
        <taxon>Rhabditidae</taxon>
        <taxon>Peloderinae</taxon>
        <taxon>Caenorhabditis</taxon>
    </lineage>
</organism>
<evidence type="ECO:0000256" key="2">
    <source>
        <dbReference type="ARBA" id="ARBA00008242"/>
    </source>
</evidence>
<dbReference type="Gene3D" id="3.30.930.10">
    <property type="entry name" value="Bira Bifunctional Protein, Domain 2"/>
    <property type="match status" value="1"/>
</dbReference>
<name>A0A8S1FA14_9PELO</name>
<evidence type="ECO:0000313" key="4">
    <source>
        <dbReference type="EMBL" id="CAB3410640.1"/>
    </source>
</evidence>